<keyword evidence="4" id="KW-1185">Reference proteome</keyword>
<dbReference type="GeneID" id="92500657"/>
<organism evidence="3 4">
    <name type="scientific">Hyphomonas atlantica</name>
    <dbReference type="NCBI Taxonomy" id="1280948"/>
    <lineage>
        <taxon>Bacteria</taxon>
        <taxon>Pseudomonadati</taxon>
        <taxon>Pseudomonadota</taxon>
        <taxon>Alphaproteobacteria</taxon>
        <taxon>Hyphomonadales</taxon>
        <taxon>Hyphomonadaceae</taxon>
        <taxon>Hyphomonas</taxon>
    </lineage>
</organism>
<evidence type="ECO:0000313" key="4">
    <source>
        <dbReference type="Proteomes" id="UP000024547"/>
    </source>
</evidence>
<dbReference type="AlphaFoldDB" id="A0A059DZ28"/>
<accession>A0A059DZ28</accession>
<reference evidence="3 4" key="1">
    <citation type="journal article" date="2014" name="Antonie Van Leeuwenhoek">
        <title>Hyphomonas beringensis sp. nov. and Hyphomonas chukchiensis sp. nov., isolated from surface seawater of the Bering Sea and Chukchi Sea.</title>
        <authorList>
            <person name="Li C."/>
            <person name="Lai Q."/>
            <person name="Li G."/>
            <person name="Dong C."/>
            <person name="Wang J."/>
            <person name="Liao Y."/>
            <person name="Shao Z."/>
        </authorList>
    </citation>
    <scope>NUCLEOTIDE SEQUENCE [LARGE SCALE GENOMIC DNA]</scope>
    <source>
        <strain evidence="3 4">22II1-22F38</strain>
    </source>
</reference>
<dbReference type="Proteomes" id="UP000024547">
    <property type="component" value="Unassembled WGS sequence"/>
</dbReference>
<name>A0A059DZ28_9PROT</name>
<comment type="caution">
    <text evidence="3">The sequence shown here is derived from an EMBL/GenBank/DDBJ whole genome shotgun (WGS) entry which is preliminary data.</text>
</comment>
<evidence type="ECO:0000313" key="3">
    <source>
        <dbReference type="EMBL" id="KCZ59275.1"/>
    </source>
</evidence>
<keyword evidence="1" id="KW-1133">Transmembrane helix</keyword>
<dbReference type="PATRIC" id="fig|1280948.3.peg.2781"/>
<evidence type="ECO:0000313" key="2">
    <source>
        <dbReference type="EMBL" id="HAE93322.1"/>
    </source>
</evidence>
<evidence type="ECO:0000313" key="5">
    <source>
        <dbReference type="Proteomes" id="UP000259173"/>
    </source>
</evidence>
<dbReference type="OrthoDB" id="7620374at2"/>
<proteinExistence type="predicted"/>
<reference evidence="2 5" key="2">
    <citation type="journal article" date="2018" name="Nat. Biotechnol.">
        <title>A standardized bacterial taxonomy based on genome phylogeny substantially revises the tree of life.</title>
        <authorList>
            <person name="Parks D.H."/>
            <person name="Chuvochina M."/>
            <person name="Waite D.W."/>
            <person name="Rinke C."/>
            <person name="Skarshewski A."/>
            <person name="Chaumeil P.A."/>
            <person name="Hugenholtz P."/>
        </authorList>
    </citation>
    <scope>NUCLEOTIDE SEQUENCE [LARGE SCALE GENOMIC DNA]</scope>
    <source>
        <strain evidence="2">UBA8557</strain>
    </source>
</reference>
<keyword evidence="1" id="KW-0812">Transmembrane</keyword>
<dbReference type="EMBL" id="DMBR01000063">
    <property type="protein sequence ID" value="HAE93322.1"/>
    <property type="molecule type" value="Genomic_DNA"/>
</dbReference>
<feature type="transmembrane region" description="Helical" evidence="1">
    <location>
        <begin position="21"/>
        <end position="42"/>
    </location>
</feature>
<evidence type="ECO:0000256" key="1">
    <source>
        <dbReference type="SAM" id="Phobius"/>
    </source>
</evidence>
<dbReference type="Proteomes" id="UP000259173">
    <property type="component" value="Unassembled WGS sequence"/>
</dbReference>
<gene>
    <name evidence="2" type="ORF">DCG65_02090</name>
    <name evidence="3" type="ORF">HY36_08330</name>
</gene>
<dbReference type="RefSeq" id="WP_155841932.1">
    <property type="nucleotide sequence ID" value="NZ_AWFH01000045.1"/>
</dbReference>
<sequence length="49" mass="5499">MRIEPVRPEENGEEPPLAKRLLWFVGIAFVSMLVVAVVAYTLRGFLLIG</sequence>
<protein>
    <submittedName>
        <fullName evidence="2">DUF2474 domain-containing protein</fullName>
    </submittedName>
</protein>
<dbReference type="EMBL" id="AWFH01000045">
    <property type="protein sequence ID" value="KCZ59275.1"/>
    <property type="molecule type" value="Genomic_DNA"/>
</dbReference>
<keyword evidence="1" id="KW-0472">Membrane</keyword>
<dbReference type="eggNOG" id="ENOG5031TI5">
    <property type="taxonomic scope" value="Bacteria"/>
</dbReference>